<name>A0A1T3MYW4_9FLAO</name>
<comment type="caution">
    <text evidence="1">The sequence shown here is derived from an EMBL/GenBank/DDBJ whole genome shotgun (WGS) entry which is preliminary data.</text>
</comment>
<dbReference type="EMBL" id="MAHX01000002">
    <property type="protein sequence ID" value="OPC69792.1"/>
    <property type="molecule type" value="Genomic_DNA"/>
</dbReference>
<proteinExistence type="predicted"/>
<dbReference type="AlphaFoldDB" id="A0A1T3MYW4"/>
<sequence>MKTLEMLLVTNQQIDFSQFNNWKITLVDNIETAIEKIQSIDFNLIALENNFDKDSVSKLQKIAGFQQSDVLVFSFSSAADIIEKSNQIAEDLKIQKQQNYSFTDNMFASHPLYCSN</sequence>
<reference evidence="1 2" key="1">
    <citation type="submission" date="2016-06" db="EMBL/GenBank/DDBJ databases">
        <title>Revisiting the taxonomy of the Elizabethkingia Genus based on Whole-Genome Sequencing, Optical Mapping, and MALDI-TOF.</title>
        <authorList>
            <person name="Nicholson A.C."/>
        </authorList>
    </citation>
    <scope>NUCLEOTIDE SEQUENCE [LARGE SCALE GENOMIC DNA]</scope>
    <source>
        <strain evidence="1 2">G4070</strain>
    </source>
</reference>
<accession>A0A1T3MYW4</accession>
<dbReference type="RefSeq" id="WP_059324027.1">
    <property type="nucleotide sequence ID" value="NZ_CBCSBR010000012.1"/>
</dbReference>
<organism evidence="1 2">
    <name type="scientific">Elizabethkingia occulta</name>
    <dbReference type="NCBI Taxonomy" id="1867263"/>
    <lineage>
        <taxon>Bacteria</taxon>
        <taxon>Pseudomonadati</taxon>
        <taxon>Bacteroidota</taxon>
        <taxon>Flavobacteriia</taxon>
        <taxon>Flavobacteriales</taxon>
        <taxon>Weeksellaceae</taxon>
        <taxon>Elizabethkingia</taxon>
    </lineage>
</organism>
<evidence type="ECO:0000313" key="1">
    <source>
        <dbReference type="EMBL" id="OPC69792.1"/>
    </source>
</evidence>
<evidence type="ECO:0000313" key="2">
    <source>
        <dbReference type="Proteomes" id="UP000190813"/>
    </source>
</evidence>
<gene>
    <name evidence="1" type="ORF">BAZ10_18165</name>
</gene>
<dbReference type="Proteomes" id="UP000190813">
    <property type="component" value="Unassembled WGS sequence"/>
</dbReference>
<protein>
    <submittedName>
        <fullName evidence="1">Uncharacterized protein</fullName>
    </submittedName>
</protein>
<keyword evidence="2" id="KW-1185">Reference proteome</keyword>